<evidence type="ECO:0000256" key="6">
    <source>
        <dbReference type="PROSITE-ProRule" id="PRU00278"/>
    </source>
</evidence>
<evidence type="ECO:0000256" key="5">
    <source>
        <dbReference type="ARBA" id="ARBA00023235"/>
    </source>
</evidence>
<evidence type="ECO:0000259" key="7">
    <source>
        <dbReference type="PROSITE" id="PS50198"/>
    </source>
</evidence>
<organism evidence="8 9">
    <name type="scientific">Gloeocapsopsis crepidinum LEGE 06123</name>
    <dbReference type="NCBI Taxonomy" id="588587"/>
    <lineage>
        <taxon>Bacteria</taxon>
        <taxon>Bacillati</taxon>
        <taxon>Cyanobacteriota</taxon>
        <taxon>Cyanophyceae</taxon>
        <taxon>Oscillatoriophycideae</taxon>
        <taxon>Chroococcales</taxon>
        <taxon>Chroococcaceae</taxon>
        <taxon>Gloeocapsopsis</taxon>
    </lineage>
</organism>
<reference evidence="8 9" key="1">
    <citation type="submission" date="2020-10" db="EMBL/GenBank/DDBJ databases">
        <authorList>
            <person name="Castelo-Branco R."/>
            <person name="Eusebio N."/>
            <person name="Adriana R."/>
            <person name="Vieira A."/>
            <person name="Brugerolle De Fraissinette N."/>
            <person name="Rezende De Castro R."/>
            <person name="Schneider M.P."/>
            <person name="Vasconcelos V."/>
            <person name="Leao P.N."/>
        </authorList>
    </citation>
    <scope>NUCLEOTIDE SEQUENCE [LARGE SCALE GENOMIC DNA]</scope>
    <source>
        <strain evidence="8 9">LEGE 06123</strain>
    </source>
</reference>
<evidence type="ECO:0000256" key="2">
    <source>
        <dbReference type="ARBA" id="ARBA00013194"/>
    </source>
</evidence>
<evidence type="ECO:0000256" key="1">
    <source>
        <dbReference type="ARBA" id="ARBA00000971"/>
    </source>
</evidence>
<keyword evidence="9" id="KW-1185">Reference proteome</keyword>
<feature type="domain" description="PpiC" evidence="7">
    <location>
        <begin position="127"/>
        <end position="218"/>
    </location>
</feature>
<comment type="caution">
    <text evidence="8">The sequence shown here is derived from an EMBL/GenBank/DDBJ whole genome shotgun (WGS) entry which is preliminary data.</text>
</comment>
<protein>
    <recommendedName>
        <fullName evidence="2">peptidylprolyl isomerase</fullName>
        <ecNumber evidence="2">5.2.1.8</ecNumber>
    </recommendedName>
</protein>
<proteinExistence type="predicted"/>
<dbReference type="PANTHER" id="PTHR47245:SF1">
    <property type="entry name" value="FOLDASE PROTEIN PRSA"/>
    <property type="match status" value="1"/>
</dbReference>
<dbReference type="EC" id="5.2.1.8" evidence="2"/>
<keyword evidence="5 6" id="KW-0413">Isomerase</keyword>
<dbReference type="SUPFAM" id="SSF54534">
    <property type="entry name" value="FKBP-like"/>
    <property type="match status" value="1"/>
</dbReference>
<evidence type="ECO:0000313" key="9">
    <source>
        <dbReference type="Proteomes" id="UP000651156"/>
    </source>
</evidence>
<dbReference type="InterPro" id="IPR050245">
    <property type="entry name" value="PrsA_foldase"/>
</dbReference>
<evidence type="ECO:0000313" key="8">
    <source>
        <dbReference type="EMBL" id="MBE9191999.1"/>
    </source>
</evidence>
<keyword evidence="3" id="KW-0732">Signal</keyword>
<sequence>MSDLVIEQPVLPKISPATDAEIVTYLRRSCKFAEIADLTERDALILQLCEQYEVTVSDEEWQAAGDAFRTEHKILGVAETYAWLARQRISVEDWSEGIKVRLLARKLKAELFGEAVDSYYLQNREEYQRVALSQILVLNVTDAMKLAKALREEQASFCALALEYSKGKQSQENGGFTGVRFLNELLPEIAQAIATAIEGEIIGPIHTKLGYHILRVEKRFPPELSETVREQILDTLFEFWIQENSKAKMLDA</sequence>
<comment type="catalytic activity">
    <reaction evidence="1">
        <text>[protein]-peptidylproline (omega=180) = [protein]-peptidylproline (omega=0)</text>
        <dbReference type="Rhea" id="RHEA:16237"/>
        <dbReference type="Rhea" id="RHEA-COMP:10747"/>
        <dbReference type="Rhea" id="RHEA-COMP:10748"/>
        <dbReference type="ChEBI" id="CHEBI:83833"/>
        <dbReference type="ChEBI" id="CHEBI:83834"/>
        <dbReference type="EC" id="5.2.1.8"/>
    </reaction>
</comment>
<dbReference type="Gene3D" id="3.10.50.40">
    <property type="match status" value="1"/>
</dbReference>
<accession>A0ABR9UUL5</accession>
<dbReference type="PROSITE" id="PS50198">
    <property type="entry name" value="PPIC_PPIASE_2"/>
    <property type="match status" value="1"/>
</dbReference>
<evidence type="ECO:0000256" key="3">
    <source>
        <dbReference type="ARBA" id="ARBA00022729"/>
    </source>
</evidence>
<dbReference type="Pfam" id="PF00639">
    <property type="entry name" value="Rotamase"/>
    <property type="match status" value="1"/>
</dbReference>
<dbReference type="Proteomes" id="UP000651156">
    <property type="component" value="Unassembled WGS sequence"/>
</dbReference>
<dbReference type="EMBL" id="JADEWN010000044">
    <property type="protein sequence ID" value="MBE9191999.1"/>
    <property type="molecule type" value="Genomic_DNA"/>
</dbReference>
<name>A0ABR9UUL5_9CHRO</name>
<dbReference type="RefSeq" id="WP_193933373.1">
    <property type="nucleotide sequence ID" value="NZ_CAWPMZ010000077.1"/>
</dbReference>
<evidence type="ECO:0000256" key="4">
    <source>
        <dbReference type="ARBA" id="ARBA00023110"/>
    </source>
</evidence>
<dbReference type="InterPro" id="IPR046357">
    <property type="entry name" value="PPIase_dom_sf"/>
</dbReference>
<keyword evidence="4 6" id="KW-0697">Rotamase</keyword>
<dbReference type="InterPro" id="IPR000297">
    <property type="entry name" value="PPIase_PpiC"/>
</dbReference>
<gene>
    <name evidence="8" type="ORF">IQ230_16905</name>
</gene>
<dbReference type="PANTHER" id="PTHR47245">
    <property type="entry name" value="PEPTIDYLPROLYL ISOMERASE"/>
    <property type="match status" value="1"/>
</dbReference>
<dbReference type="GO" id="GO:0016853">
    <property type="term" value="F:isomerase activity"/>
    <property type="evidence" value="ECO:0007669"/>
    <property type="project" value="UniProtKB-KW"/>
</dbReference>